<sequence length="376" mass="40075">MWHSPGAGPGTGVRCLADGFDLQSSGYWSSGNPAFAISRGSRDAPSLTPEPGRRFSGMLCSPSPFPGWVSHQTQEPPSEFLPAEPGIQQGASWRTATGPRRGPRPGRRAVRPRRMRSSGHGRSPRLRGGRRARRTPWPWCGRAADQPDDACRCPPGSCRSCVLCAGRTHPPPAPAACVLRAPAGGVSAAAVSTGSPGPRVCLPGGRRPGPPTSRPPAAAPSATRRFASHAGRSGHQPALRTWPACRRGHGSGTAGPVTRSPQDARRPRCRRDGVRIGCAPGLTSSRRHDTRLAPPMHGPARVPTRHRLPPFRSQLHRPGGTTGPGGTHHPRSFMIAVVVTLRGSGTESDPEPHFKRRRHRFSGIAFPPTRVPQGNR</sequence>
<dbReference type="EMBL" id="HE971709">
    <property type="protein sequence ID" value="CCK24463.1"/>
    <property type="molecule type" value="Genomic_DNA"/>
</dbReference>
<dbReference type="Proteomes" id="UP000008043">
    <property type="component" value="Chromosome"/>
</dbReference>
<protein>
    <submittedName>
        <fullName evidence="2">Uncharacterized protein</fullName>
    </submittedName>
</protein>
<reference evidence="2 3" key="1">
    <citation type="journal article" date="2012" name="J. Bacteriol.">
        <title>Genome sequence of the bacterium Streptomyces davawensis JCM 4913 and heterologous production of the unique antibiotic roseoflavin.</title>
        <authorList>
            <person name="Jankowitsch F."/>
            <person name="Schwarz J."/>
            <person name="Ruckert C."/>
            <person name="Gust B."/>
            <person name="Szczepanowski R."/>
            <person name="Blom J."/>
            <person name="Pelzer S."/>
            <person name="Kalinowski J."/>
            <person name="Mack M."/>
        </authorList>
    </citation>
    <scope>NUCLEOTIDE SEQUENCE [LARGE SCALE GENOMIC DNA]</scope>
    <source>
        <strain evidence="3">DSM 101723 / JCM 4913 / KCC S-0913 / 768</strain>
    </source>
</reference>
<evidence type="ECO:0000313" key="3">
    <source>
        <dbReference type="Proteomes" id="UP000008043"/>
    </source>
</evidence>
<feature type="compositionally biased region" description="Low complexity" evidence="1">
    <location>
        <begin position="190"/>
        <end position="205"/>
    </location>
</feature>
<keyword evidence="3" id="KW-1185">Reference proteome</keyword>
<dbReference type="AlphaFoldDB" id="K4QU70"/>
<name>K4QU70_STRDJ</name>
<gene>
    <name evidence="2" type="ORF">BN159_0084</name>
</gene>
<evidence type="ECO:0000256" key="1">
    <source>
        <dbReference type="SAM" id="MobiDB-lite"/>
    </source>
</evidence>
<feature type="compositionally biased region" description="Basic and acidic residues" evidence="1">
    <location>
        <begin position="262"/>
        <end position="274"/>
    </location>
</feature>
<dbReference type="KEGG" id="sdv:BN159_0084"/>
<feature type="region of interest" description="Disordered" evidence="1">
    <location>
        <begin position="190"/>
        <end position="331"/>
    </location>
</feature>
<proteinExistence type="predicted"/>
<organism evidence="2 3">
    <name type="scientific">Streptomyces davaonensis (strain DSM 101723 / JCM 4913 / KCC S-0913 / 768)</name>
    <dbReference type="NCBI Taxonomy" id="1214101"/>
    <lineage>
        <taxon>Bacteria</taxon>
        <taxon>Bacillati</taxon>
        <taxon>Actinomycetota</taxon>
        <taxon>Actinomycetes</taxon>
        <taxon>Kitasatosporales</taxon>
        <taxon>Streptomycetaceae</taxon>
        <taxon>Streptomyces</taxon>
    </lineage>
</organism>
<feature type="compositionally biased region" description="Basic residues" evidence="1">
    <location>
        <begin position="101"/>
        <end position="134"/>
    </location>
</feature>
<accession>K4QU70</accession>
<evidence type="ECO:0000313" key="2">
    <source>
        <dbReference type="EMBL" id="CCK24463.1"/>
    </source>
</evidence>
<feature type="region of interest" description="Disordered" evidence="1">
    <location>
        <begin position="90"/>
        <end position="137"/>
    </location>
</feature>
<feature type="compositionally biased region" description="Pro residues" evidence="1">
    <location>
        <begin position="208"/>
        <end position="218"/>
    </location>
</feature>
<feature type="region of interest" description="Disordered" evidence="1">
    <location>
        <begin position="343"/>
        <end position="376"/>
    </location>
</feature>
<dbReference type="HOGENOM" id="CLU_735507_0_0_11"/>